<protein>
    <recommendedName>
        <fullName evidence="8">RING-type domain-containing protein</fullName>
    </recommendedName>
</protein>
<dbReference type="GO" id="GO:0010604">
    <property type="term" value="P:positive regulation of macromolecule metabolic process"/>
    <property type="evidence" value="ECO:0007669"/>
    <property type="project" value="UniProtKB-ARBA"/>
</dbReference>
<proteinExistence type="inferred from homology"/>
<keyword evidence="2" id="KW-0053">Apoptosis</keyword>
<dbReference type="OrthoDB" id="774873at2759"/>
<evidence type="ECO:0000256" key="6">
    <source>
        <dbReference type="PROSITE-ProRule" id="PRU00175"/>
    </source>
</evidence>
<dbReference type="FunFam" id="3.30.40.10:FF:000184">
    <property type="entry name" value="Baculoviral IAP repeat containing 2"/>
    <property type="match status" value="1"/>
</dbReference>
<accession>A0A8J2LMX0</accession>
<dbReference type="EMBL" id="CAJVCH010535619">
    <property type="protein sequence ID" value="CAG7825275.1"/>
    <property type="molecule type" value="Genomic_DNA"/>
</dbReference>
<dbReference type="FunFam" id="1.10.1170.10:FF:000002">
    <property type="entry name" value="Baculoviral IAP repeat containing 7"/>
    <property type="match status" value="1"/>
</dbReference>
<evidence type="ECO:0000256" key="1">
    <source>
        <dbReference type="ARBA" id="ARBA00006672"/>
    </source>
</evidence>
<dbReference type="GO" id="GO:0061630">
    <property type="term" value="F:ubiquitin protein ligase activity"/>
    <property type="evidence" value="ECO:0007669"/>
    <property type="project" value="UniProtKB-ARBA"/>
</dbReference>
<dbReference type="CDD" id="cd16713">
    <property type="entry name" value="RING-HC_BIRC2_3_7"/>
    <property type="match status" value="1"/>
</dbReference>
<feature type="region of interest" description="Disordered" evidence="7">
    <location>
        <begin position="248"/>
        <end position="292"/>
    </location>
</feature>
<dbReference type="GO" id="GO:0051726">
    <property type="term" value="P:regulation of cell cycle"/>
    <property type="evidence" value="ECO:0007669"/>
    <property type="project" value="TreeGrafter"/>
</dbReference>
<dbReference type="InterPro" id="IPR001841">
    <property type="entry name" value="Znf_RING"/>
</dbReference>
<gene>
    <name evidence="9" type="ORF">AFUS01_LOCUS35393</name>
</gene>
<evidence type="ECO:0000256" key="4">
    <source>
        <dbReference type="ARBA" id="ARBA00022771"/>
    </source>
</evidence>
<dbReference type="PROSITE" id="PS50089">
    <property type="entry name" value="ZF_RING_2"/>
    <property type="match status" value="1"/>
</dbReference>
<dbReference type="GO" id="GO:0043066">
    <property type="term" value="P:negative regulation of apoptotic process"/>
    <property type="evidence" value="ECO:0007669"/>
    <property type="project" value="TreeGrafter"/>
</dbReference>
<sequence>MGDIRITKEEAPSISSIIDDPMKEEIRRRNTYSSHSNQPLKEEQELLSAKGFYLCSAKPNKVQCFSCALQIEYPLTFPISNIDSEHRKRSPNCTFLNNGPSGNISSVSERNDTSVTDGPSHLANVSSSSTSNNSGNRNSVPEAQSHNPPNIPCVMEPTHRMITNAQPRNDLNLYTRTTVNYEAMKSELERLRTFYGVPAWPVNFIEPEACARAGFFFLQNDDRFKNVKLNLTIKQLFLADMEPTCSSGGSSSGIESGSPGSSERCSTSDVCSSSSGNSSGEEDAEYMEKSFSKEKDLEEEVRKLREARQCKICMDNEVAVVFLPCGHLVSCTACATAFTNCALCRQPIKAVVRTYMS</sequence>
<dbReference type="GO" id="GO:0070936">
    <property type="term" value="P:protein K48-linked ubiquitination"/>
    <property type="evidence" value="ECO:0007669"/>
    <property type="project" value="UniProtKB-ARBA"/>
</dbReference>
<dbReference type="GO" id="GO:0043027">
    <property type="term" value="F:cysteine-type endopeptidase inhibitor activity involved in apoptotic process"/>
    <property type="evidence" value="ECO:0007669"/>
    <property type="project" value="UniProtKB-ARBA"/>
</dbReference>
<feature type="domain" description="RING-type" evidence="8">
    <location>
        <begin position="310"/>
        <end position="345"/>
    </location>
</feature>
<dbReference type="GO" id="GO:0004869">
    <property type="term" value="F:cysteine-type endopeptidase inhibitor activity"/>
    <property type="evidence" value="ECO:0007669"/>
    <property type="project" value="UniProtKB-ARBA"/>
</dbReference>
<evidence type="ECO:0000313" key="10">
    <source>
        <dbReference type="Proteomes" id="UP000708208"/>
    </source>
</evidence>
<dbReference type="PANTHER" id="PTHR10044:SF139">
    <property type="entry name" value="DEATH-ASSOCIATED INHIBITOR OF APOPTOSIS 2"/>
    <property type="match status" value="1"/>
</dbReference>
<reference evidence="9" key="1">
    <citation type="submission" date="2021-06" db="EMBL/GenBank/DDBJ databases">
        <authorList>
            <person name="Hodson N. C."/>
            <person name="Mongue J. A."/>
            <person name="Jaron S. K."/>
        </authorList>
    </citation>
    <scope>NUCLEOTIDE SEQUENCE</scope>
</reference>
<dbReference type="InterPro" id="IPR050784">
    <property type="entry name" value="IAP"/>
</dbReference>
<feature type="compositionally biased region" description="Polar residues" evidence="7">
    <location>
        <begin position="91"/>
        <end position="117"/>
    </location>
</feature>
<evidence type="ECO:0000313" key="9">
    <source>
        <dbReference type="EMBL" id="CAG7825275.1"/>
    </source>
</evidence>
<keyword evidence="10" id="KW-1185">Reference proteome</keyword>
<dbReference type="InterPro" id="IPR001370">
    <property type="entry name" value="BIR_rpt"/>
</dbReference>
<keyword evidence="5" id="KW-0862">Zinc</keyword>
<dbReference type="GO" id="GO:0031625">
    <property type="term" value="F:ubiquitin protein ligase binding"/>
    <property type="evidence" value="ECO:0007669"/>
    <property type="project" value="UniProtKB-ARBA"/>
</dbReference>
<keyword evidence="4 6" id="KW-0863">Zinc-finger</keyword>
<evidence type="ECO:0000256" key="7">
    <source>
        <dbReference type="SAM" id="MobiDB-lite"/>
    </source>
</evidence>
<comment type="similarity">
    <text evidence="1">Belongs to the IAP family.</text>
</comment>
<dbReference type="GO" id="GO:0089720">
    <property type="term" value="F:caspase binding"/>
    <property type="evidence" value="ECO:0007669"/>
    <property type="project" value="UniProtKB-ARBA"/>
</dbReference>
<feature type="compositionally biased region" description="Low complexity" evidence="7">
    <location>
        <begin position="120"/>
        <end position="139"/>
    </location>
</feature>
<evidence type="ECO:0000256" key="5">
    <source>
        <dbReference type="ARBA" id="ARBA00022833"/>
    </source>
</evidence>
<comment type="caution">
    <text evidence="9">The sequence shown here is derived from an EMBL/GenBank/DDBJ whole genome shotgun (WGS) entry which is preliminary data.</text>
</comment>
<dbReference type="GO" id="GO:0048471">
    <property type="term" value="C:perinuclear region of cytoplasm"/>
    <property type="evidence" value="ECO:0007669"/>
    <property type="project" value="UniProtKB-ARBA"/>
</dbReference>
<dbReference type="GO" id="GO:0005829">
    <property type="term" value="C:cytosol"/>
    <property type="evidence" value="ECO:0007669"/>
    <property type="project" value="UniProtKB-ARBA"/>
</dbReference>
<dbReference type="AlphaFoldDB" id="A0A8J2LMX0"/>
<dbReference type="GO" id="GO:0008270">
    <property type="term" value="F:zinc ion binding"/>
    <property type="evidence" value="ECO:0007669"/>
    <property type="project" value="UniProtKB-KW"/>
</dbReference>
<dbReference type="Pfam" id="PF13920">
    <property type="entry name" value="zf-C3HC4_3"/>
    <property type="match status" value="1"/>
</dbReference>
<keyword evidence="3" id="KW-0479">Metal-binding</keyword>
<dbReference type="PANTHER" id="PTHR10044">
    <property type="entry name" value="INHIBITOR OF APOPTOSIS"/>
    <property type="match status" value="1"/>
</dbReference>
<dbReference type="Pfam" id="PF00653">
    <property type="entry name" value="BIR"/>
    <property type="match status" value="1"/>
</dbReference>
<dbReference type="GO" id="GO:0005634">
    <property type="term" value="C:nucleus"/>
    <property type="evidence" value="ECO:0007669"/>
    <property type="project" value="TreeGrafter"/>
</dbReference>
<name>A0A8J2LMX0_9HEXA</name>
<evidence type="ECO:0000256" key="3">
    <source>
        <dbReference type="ARBA" id="ARBA00022723"/>
    </source>
</evidence>
<dbReference type="GO" id="GO:0006915">
    <property type="term" value="P:apoptotic process"/>
    <property type="evidence" value="ECO:0007669"/>
    <property type="project" value="UniProtKB-KW"/>
</dbReference>
<organism evidence="9 10">
    <name type="scientific">Allacma fusca</name>
    <dbReference type="NCBI Taxonomy" id="39272"/>
    <lineage>
        <taxon>Eukaryota</taxon>
        <taxon>Metazoa</taxon>
        <taxon>Ecdysozoa</taxon>
        <taxon>Arthropoda</taxon>
        <taxon>Hexapoda</taxon>
        <taxon>Collembola</taxon>
        <taxon>Symphypleona</taxon>
        <taxon>Sminthuridae</taxon>
        <taxon>Allacma</taxon>
    </lineage>
</organism>
<dbReference type="SMART" id="SM00238">
    <property type="entry name" value="BIR"/>
    <property type="match status" value="1"/>
</dbReference>
<dbReference type="SMART" id="SM00184">
    <property type="entry name" value="RING"/>
    <property type="match status" value="1"/>
</dbReference>
<feature type="region of interest" description="Disordered" evidence="7">
    <location>
        <begin position="88"/>
        <end position="155"/>
    </location>
</feature>
<feature type="compositionally biased region" description="Low complexity" evidence="7">
    <location>
        <begin position="248"/>
        <end position="279"/>
    </location>
</feature>
<dbReference type="PROSITE" id="PS50143">
    <property type="entry name" value="BIR_REPEAT_2"/>
    <property type="match status" value="1"/>
</dbReference>
<dbReference type="Proteomes" id="UP000708208">
    <property type="component" value="Unassembled WGS sequence"/>
</dbReference>
<evidence type="ECO:0000259" key="8">
    <source>
        <dbReference type="PROSITE" id="PS50089"/>
    </source>
</evidence>
<evidence type="ECO:0000256" key="2">
    <source>
        <dbReference type="ARBA" id="ARBA00022703"/>
    </source>
</evidence>